<protein>
    <submittedName>
        <fullName evidence="6">SCO family protein</fullName>
    </submittedName>
</protein>
<dbReference type="InterPro" id="IPR013766">
    <property type="entry name" value="Thioredoxin_domain"/>
</dbReference>
<evidence type="ECO:0000313" key="7">
    <source>
        <dbReference type="Proteomes" id="UP000585665"/>
    </source>
</evidence>
<gene>
    <name evidence="6" type="ORF">HUK82_10025</name>
</gene>
<proteinExistence type="inferred from homology"/>
<evidence type="ECO:0000259" key="5">
    <source>
        <dbReference type="PROSITE" id="PS51352"/>
    </source>
</evidence>
<feature type="binding site" evidence="3">
    <location>
        <position position="76"/>
    </location>
    <ligand>
        <name>Cu cation</name>
        <dbReference type="ChEBI" id="CHEBI:23378"/>
    </ligand>
</feature>
<dbReference type="Pfam" id="PF02630">
    <property type="entry name" value="SCO1-SenC"/>
    <property type="match status" value="1"/>
</dbReference>
<evidence type="ECO:0000256" key="1">
    <source>
        <dbReference type="ARBA" id="ARBA00010996"/>
    </source>
</evidence>
<comment type="caution">
    <text evidence="6">The sequence shown here is derived from an EMBL/GenBank/DDBJ whole genome shotgun (WGS) entry which is preliminary data.</text>
</comment>
<keyword evidence="4" id="KW-1015">Disulfide bond</keyword>
<comment type="similarity">
    <text evidence="1">Belongs to the SCO1/2 family.</text>
</comment>
<dbReference type="Gene3D" id="3.40.30.10">
    <property type="entry name" value="Glutaredoxin"/>
    <property type="match status" value="1"/>
</dbReference>
<feature type="binding site" evidence="3">
    <location>
        <position position="81"/>
    </location>
    <ligand>
        <name>Cu cation</name>
        <dbReference type="ChEBI" id="CHEBI:23378"/>
    </ligand>
</feature>
<evidence type="ECO:0000256" key="2">
    <source>
        <dbReference type="ARBA" id="ARBA00023008"/>
    </source>
</evidence>
<sequence>MTKMITPRAMVAGVAAVGIAAGTLAYVASERHGTVLSSNGNEVGGSFRLVSTVEDFVTDADYRGRWLLVYFGDAHCPDEECGRTLTAMNDAAESFGYRAARIVPLFISLDPEHDTADVLHAYGLRFGRRIVPLTGSPAMVKAVAAEYHAPFEERLLPDGTRAMRPSPRIVIMDPHGHYAGTLEATASTQEIADRLTALMKLH</sequence>
<dbReference type="PANTHER" id="PTHR12151">
    <property type="entry name" value="ELECTRON TRANSPORT PROTIN SCO1/SENC FAMILY MEMBER"/>
    <property type="match status" value="1"/>
</dbReference>
<dbReference type="CDD" id="cd02968">
    <property type="entry name" value="SCO"/>
    <property type="match status" value="1"/>
</dbReference>
<keyword evidence="3" id="KW-0479">Metal-binding</keyword>
<feature type="domain" description="Thioredoxin" evidence="5">
    <location>
        <begin position="15"/>
        <end position="200"/>
    </location>
</feature>
<name>A0A850PAC4_9PROT</name>
<organism evidence="6 7">
    <name type="scientific">Ameyamaea chiangmaiensis</name>
    <dbReference type="NCBI Taxonomy" id="442969"/>
    <lineage>
        <taxon>Bacteria</taxon>
        <taxon>Pseudomonadati</taxon>
        <taxon>Pseudomonadota</taxon>
        <taxon>Alphaproteobacteria</taxon>
        <taxon>Acetobacterales</taxon>
        <taxon>Acetobacteraceae</taxon>
        <taxon>Ameyamaea</taxon>
    </lineage>
</organism>
<evidence type="ECO:0000313" key="6">
    <source>
        <dbReference type="EMBL" id="NVN40898.1"/>
    </source>
</evidence>
<evidence type="ECO:0000256" key="3">
    <source>
        <dbReference type="PIRSR" id="PIRSR603782-1"/>
    </source>
</evidence>
<dbReference type="InterPro" id="IPR036249">
    <property type="entry name" value="Thioredoxin-like_sf"/>
</dbReference>
<evidence type="ECO:0000256" key="4">
    <source>
        <dbReference type="PIRSR" id="PIRSR603782-2"/>
    </source>
</evidence>
<dbReference type="Proteomes" id="UP000585665">
    <property type="component" value="Unassembled WGS sequence"/>
</dbReference>
<dbReference type="GO" id="GO:0046872">
    <property type="term" value="F:metal ion binding"/>
    <property type="evidence" value="ECO:0007669"/>
    <property type="project" value="UniProtKB-KW"/>
</dbReference>
<dbReference type="AlphaFoldDB" id="A0A850PAC4"/>
<dbReference type="PANTHER" id="PTHR12151:SF25">
    <property type="entry name" value="LINALOOL DEHYDRATASE_ISOMERASE DOMAIN-CONTAINING PROTEIN"/>
    <property type="match status" value="1"/>
</dbReference>
<keyword evidence="7" id="KW-1185">Reference proteome</keyword>
<dbReference type="InterPro" id="IPR003782">
    <property type="entry name" value="SCO1/SenC"/>
</dbReference>
<feature type="disulfide bond" description="Redox-active" evidence="4">
    <location>
        <begin position="76"/>
        <end position="81"/>
    </location>
</feature>
<reference evidence="6 7" key="1">
    <citation type="submission" date="2020-06" db="EMBL/GenBank/DDBJ databases">
        <title>Description of novel acetic acid bacteria.</title>
        <authorList>
            <person name="Sombolestani A."/>
        </authorList>
    </citation>
    <scope>NUCLEOTIDE SEQUENCE [LARGE SCALE GENOMIC DNA]</scope>
    <source>
        <strain evidence="6 7">LMG 27010</strain>
    </source>
</reference>
<dbReference type="RefSeq" id="WP_176613831.1">
    <property type="nucleotide sequence ID" value="NZ_JABXXR010000073.1"/>
</dbReference>
<dbReference type="PROSITE" id="PS51352">
    <property type="entry name" value="THIOREDOXIN_2"/>
    <property type="match status" value="1"/>
</dbReference>
<dbReference type="SUPFAM" id="SSF52833">
    <property type="entry name" value="Thioredoxin-like"/>
    <property type="match status" value="1"/>
</dbReference>
<dbReference type="EMBL" id="JABXXR010000073">
    <property type="protein sequence ID" value="NVN40898.1"/>
    <property type="molecule type" value="Genomic_DNA"/>
</dbReference>
<keyword evidence="2 3" id="KW-0186">Copper</keyword>
<accession>A0A850PAC4</accession>